<keyword evidence="3" id="KW-1185">Reference proteome</keyword>
<comment type="caution">
    <text evidence="2">The sequence shown here is derived from an EMBL/GenBank/DDBJ whole genome shotgun (WGS) entry which is preliminary data.</text>
</comment>
<dbReference type="Pfam" id="PF21549">
    <property type="entry name" value="PRDM2_PR"/>
    <property type="match status" value="1"/>
</dbReference>
<dbReference type="AlphaFoldDB" id="A0AAD7WC71"/>
<sequence length="93" mass="10876">MNKHKFIEHARLRSIYCGNEEEQNLVAFQYRGSILYRCFKPILPGRELLVWHGEEYAKDLGITFDYLWSNKCSAKGACMCLYSLTLNTDSMPF</sequence>
<dbReference type="Gene3D" id="2.170.270.10">
    <property type="entry name" value="SET domain"/>
    <property type="match status" value="1"/>
</dbReference>
<feature type="domain" description="SET" evidence="1">
    <location>
        <begin position="19"/>
        <end position="62"/>
    </location>
</feature>
<dbReference type="Proteomes" id="UP001221898">
    <property type="component" value="Unassembled WGS sequence"/>
</dbReference>
<evidence type="ECO:0000313" key="2">
    <source>
        <dbReference type="EMBL" id="KAJ8391811.1"/>
    </source>
</evidence>
<proteinExistence type="predicted"/>
<dbReference type="InterPro" id="IPR046341">
    <property type="entry name" value="SET_dom_sf"/>
</dbReference>
<name>A0AAD7WC71_9TELE</name>
<protein>
    <recommendedName>
        <fullName evidence="1">SET domain-containing protein</fullName>
    </recommendedName>
</protein>
<dbReference type="EMBL" id="JAINUG010000153">
    <property type="protein sequence ID" value="KAJ8391811.1"/>
    <property type="molecule type" value="Genomic_DNA"/>
</dbReference>
<dbReference type="InterPro" id="IPR001214">
    <property type="entry name" value="SET_dom"/>
</dbReference>
<accession>A0AAD7WC71</accession>
<reference evidence="2" key="1">
    <citation type="journal article" date="2023" name="Science">
        <title>Genome structures resolve the early diversification of teleost fishes.</title>
        <authorList>
            <person name="Parey E."/>
            <person name="Louis A."/>
            <person name="Montfort J."/>
            <person name="Bouchez O."/>
            <person name="Roques C."/>
            <person name="Iampietro C."/>
            <person name="Lluch J."/>
            <person name="Castinel A."/>
            <person name="Donnadieu C."/>
            <person name="Desvignes T."/>
            <person name="Floi Bucao C."/>
            <person name="Jouanno E."/>
            <person name="Wen M."/>
            <person name="Mejri S."/>
            <person name="Dirks R."/>
            <person name="Jansen H."/>
            <person name="Henkel C."/>
            <person name="Chen W.J."/>
            <person name="Zahm M."/>
            <person name="Cabau C."/>
            <person name="Klopp C."/>
            <person name="Thompson A.W."/>
            <person name="Robinson-Rechavi M."/>
            <person name="Braasch I."/>
            <person name="Lecointre G."/>
            <person name="Bobe J."/>
            <person name="Postlethwait J.H."/>
            <person name="Berthelot C."/>
            <person name="Roest Crollius H."/>
            <person name="Guiguen Y."/>
        </authorList>
    </citation>
    <scope>NUCLEOTIDE SEQUENCE</scope>
    <source>
        <strain evidence="2">NC1722</strain>
    </source>
</reference>
<organism evidence="2 3">
    <name type="scientific">Aldrovandia affinis</name>
    <dbReference type="NCBI Taxonomy" id="143900"/>
    <lineage>
        <taxon>Eukaryota</taxon>
        <taxon>Metazoa</taxon>
        <taxon>Chordata</taxon>
        <taxon>Craniata</taxon>
        <taxon>Vertebrata</taxon>
        <taxon>Euteleostomi</taxon>
        <taxon>Actinopterygii</taxon>
        <taxon>Neopterygii</taxon>
        <taxon>Teleostei</taxon>
        <taxon>Notacanthiformes</taxon>
        <taxon>Halosauridae</taxon>
        <taxon>Aldrovandia</taxon>
    </lineage>
</organism>
<gene>
    <name evidence="2" type="ORF">AAFF_G00085830</name>
</gene>
<evidence type="ECO:0000259" key="1">
    <source>
        <dbReference type="Pfam" id="PF21549"/>
    </source>
</evidence>
<evidence type="ECO:0000313" key="3">
    <source>
        <dbReference type="Proteomes" id="UP001221898"/>
    </source>
</evidence>